<dbReference type="Proteomes" id="UP000291866">
    <property type="component" value="Unassembled WGS sequence"/>
</dbReference>
<accession>A0A8G2MNR4</accession>
<dbReference type="InterPro" id="IPR005180">
    <property type="entry name" value="DUF302"/>
</dbReference>
<evidence type="ECO:0000313" key="2">
    <source>
        <dbReference type="EMBL" id="TBX84884.1"/>
    </source>
</evidence>
<evidence type="ECO:0000313" key="3">
    <source>
        <dbReference type="Proteomes" id="UP000291866"/>
    </source>
</evidence>
<dbReference type="AlphaFoldDB" id="A0A8G2MNR4"/>
<evidence type="ECO:0000259" key="1">
    <source>
        <dbReference type="Pfam" id="PF03625"/>
    </source>
</evidence>
<dbReference type="CDD" id="cd14797">
    <property type="entry name" value="DUF302"/>
    <property type="match status" value="1"/>
</dbReference>
<sequence>MRVASKSVDIQKIEVEHVTIHCSKDFNAVKSNLESMVPRIDDGIFTLLRYRETARALRELEALPALSIFGFRDHGAAVQVAGLQRQAIQYDIGNPLTATKMTRHRISAGLYAPIRVLLREDSDGVAFEYDRPISTFGQFGDPDVDEVARNLDKDLQAVLESAAS</sequence>
<dbReference type="Pfam" id="PF03625">
    <property type="entry name" value="DUF302"/>
    <property type="match status" value="1"/>
</dbReference>
<organism evidence="2 3">
    <name type="scientific">Rhizobium leguminosarum bv. viciae</name>
    <dbReference type="NCBI Taxonomy" id="387"/>
    <lineage>
        <taxon>Bacteria</taxon>
        <taxon>Pseudomonadati</taxon>
        <taxon>Pseudomonadota</taxon>
        <taxon>Alphaproteobacteria</taxon>
        <taxon>Hyphomicrobiales</taxon>
        <taxon>Rhizobiaceae</taxon>
        <taxon>Rhizobium/Agrobacterium group</taxon>
        <taxon>Rhizobium</taxon>
    </lineage>
</organism>
<dbReference type="InterPro" id="IPR035923">
    <property type="entry name" value="TT1751-like_sf"/>
</dbReference>
<gene>
    <name evidence="2" type="ORF">E0H31_36155</name>
</gene>
<proteinExistence type="predicted"/>
<comment type="caution">
    <text evidence="2">The sequence shown here is derived from an EMBL/GenBank/DDBJ whole genome shotgun (WGS) entry which is preliminary data.</text>
</comment>
<dbReference type="SUPFAM" id="SSF103247">
    <property type="entry name" value="TT1751-like"/>
    <property type="match status" value="1"/>
</dbReference>
<reference evidence="2 3" key="1">
    <citation type="submission" date="2019-02" db="EMBL/GenBank/DDBJ databases">
        <title>The competitiveness to form nodules shapes the capacities of Rhizobium leguminosarum sv viciae communities to promote symbiosis with specific hosts.</title>
        <authorList>
            <person name="Boivin S."/>
            <person name="Lepetit M."/>
        </authorList>
    </citation>
    <scope>NUCLEOTIDE SEQUENCE [LARGE SCALE GENOMIC DNA]</scope>
    <source>
        <strain evidence="2 3">SPF4F3</strain>
    </source>
</reference>
<feature type="domain" description="DUF302" evidence="1">
    <location>
        <begin position="73"/>
        <end position="132"/>
    </location>
</feature>
<dbReference type="Gene3D" id="3.30.310.70">
    <property type="entry name" value="TT1751-like domain"/>
    <property type="match status" value="1"/>
</dbReference>
<name>A0A8G2MNR4_RHILV</name>
<protein>
    <submittedName>
        <fullName evidence="2">DUF302 domain-containing protein</fullName>
    </submittedName>
</protein>
<dbReference type="EMBL" id="SJLU01000039">
    <property type="protein sequence ID" value="TBX84884.1"/>
    <property type="molecule type" value="Genomic_DNA"/>
</dbReference>